<dbReference type="EMBL" id="LR593886">
    <property type="protein sequence ID" value="VTR93494.1"/>
    <property type="molecule type" value="Genomic_DNA"/>
</dbReference>
<evidence type="ECO:0000313" key="2">
    <source>
        <dbReference type="Proteomes" id="UP000464178"/>
    </source>
</evidence>
<dbReference type="AlphaFoldDB" id="A0A6P2D0A6"/>
<keyword evidence="2" id="KW-1185">Reference proteome</keyword>
<gene>
    <name evidence="1" type="ORF">SOIL9_42200</name>
</gene>
<name>A0A6P2D0A6_9BACT</name>
<evidence type="ECO:0000313" key="1">
    <source>
        <dbReference type="EMBL" id="VTR93494.1"/>
    </source>
</evidence>
<dbReference type="KEGG" id="gms:SOIL9_42200"/>
<dbReference type="RefSeq" id="WP_162668211.1">
    <property type="nucleotide sequence ID" value="NZ_LR593886.1"/>
</dbReference>
<reference evidence="1 2" key="1">
    <citation type="submission" date="2019-05" db="EMBL/GenBank/DDBJ databases">
        <authorList>
            <consortium name="Science for Life Laboratories"/>
        </authorList>
    </citation>
    <scope>NUCLEOTIDE SEQUENCE [LARGE SCALE GENOMIC DNA]</scope>
    <source>
        <strain evidence="1">Soil9</strain>
    </source>
</reference>
<organism evidence="1 2">
    <name type="scientific">Gemmata massiliana</name>
    <dbReference type="NCBI Taxonomy" id="1210884"/>
    <lineage>
        <taxon>Bacteria</taxon>
        <taxon>Pseudomonadati</taxon>
        <taxon>Planctomycetota</taxon>
        <taxon>Planctomycetia</taxon>
        <taxon>Gemmatales</taxon>
        <taxon>Gemmataceae</taxon>
        <taxon>Gemmata</taxon>
    </lineage>
</organism>
<dbReference type="Proteomes" id="UP000464178">
    <property type="component" value="Chromosome"/>
</dbReference>
<sequence>MAKRKAKARAAAPMSPDEAGLVAFVQANPDDTTARAALADWLDEHDRPLDAAKQRDAAGLSEVYYKLRRKSDGLFSEGREQSRGTGIDIVYRWSTKGKSWRRLEDLRAHLAALRPWNRTYGGRGKAGTPWTDLEVVVVEVRAVVLAHLPIAFGKPGQDRGTKSIVIGEPTG</sequence>
<proteinExistence type="predicted"/>
<accession>A0A6P2D0A6</accession>
<protein>
    <submittedName>
        <fullName evidence="1">Uncharacterized protein</fullName>
    </submittedName>
</protein>
<dbReference type="NCBIfam" id="TIGR02996">
    <property type="entry name" value="rpt_mate_G_obs"/>
    <property type="match status" value="1"/>
</dbReference>
<dbReference type="InterPro" id="IPR014338">
    <property type="entry name" value="CHP02996_rpt-companion-dom"/>
</dbReference>